<sequence>MTQLYRPTILLILFSCLAILSLSAQPWPKVKDVDLSKLKPSDFTDDELDLPYYLKHFHTVANSVRESDPDKGFIDLPIWRRPADNKPYNARIMENILSLAYFYSTKRPWNPYYKDPAVKIRIEAALHFWIRLQDSTGRFSEYGVQKWNLAGTSFATLCMGRTLEFLEKTGGIDSGILRKTREADRKAIMFILRDKEFYDHGKNYTNQFTACFPGALAYIKLYPDKEMEVLLKKKIAETVKDFQSPAGFFYEGGGTDHGYNLNTHHSNMRLIYDFTRNSEIGKGIIEEEKRYVDWIALNSVKEPDSKFFTLNRATETRTSAPVIAAYFPRSPLGGSVELLRAFTPSKEEIDETNKQKRKQIVENWPEVDKLEVYSPTILLHLNRYQWYPTNEQKQAAVKKLPYFTKSEFIQQRTDSRQPTSFTFIRQPGYYAVFNSGPVINKRQRYGLGLLWNSRSGSFLQSQADSDVAAWGTKAAGGKLYESGDLPAKMTVNGQPVIAQPGISDFPAGVLTVIYALGSQGEKSLKFDKEQISVTVKHAGAFTETLPLLINEDDKIDLSKPGEISLRKNGETITIIYDDSAKPRLEKTSLKSGTQSVVSVVIETQDKLIYVIKAQK</sequence>
<reference evidence="1 2" key="1">
    <citation type="submission" date="2019-03" db="EMBL/GenBank/DDBJ databases">
        <title>Dyadobacter AR-3-6 sp. nov., isolated from arctic soil.</title>
        <authorList>
            <person name="Chaudhary D.K."/>
        </authorList>
    </citation>
    <scope>NUCLEOTIDE SEQUENCE [LARGE SCALE GENOMIC DNA]</scope>
    <source>
        <strain evidence="1 2">AR-3-6</strain>
    </source>
</reference>
<dbReference type="RefSeq" id="WP_131961647.1">
    <property type="nucleotide sequence ID" value="NZ_SMFL01000015.1"/>
</dbReference>
<dbReference type="EMBL" id="SMFL01000015">
    <property type="protein sequence ID" value="TDE10525.1"/>
    <property type="molecule type" value="Genomic_DNA"/>
</dbReference>
<evidence type="ECO:0000313" key="1">
    <source>
        <dbReference type="EMBL" id="TDE10525.1"/>
    </source>
</evidence>
<comment type="caution">
    <text evidence="1">The sequence shown here is derived from an EMBL/GenBank/DDBJ whole genome shotgun (WGS) entry which is preliminary data.</text>
</comment>
<evidence type="ECO:0000313" key="2">
    <source>
        <dbReference type="Proteomes" id="UP000294850"/>
    </source>
</evidence>
<dbReference type="OrthoDB" id="611427at2"/>
<organism evidence="1 2">
    <name type="scientific">Dyadobacter psychrotolerans</name>
    <dbReference type="NCBI Taxonomy" id="2541721"/>
    <lineage>
        <taxon>Bacteria</taxon>
        <taxon>Pseudomonadati</taxon>
        <taxon>Bacteroidota</taxon>
        <taxon>Cytophagia</taxon>
        <taxon>Cytophagales</taxon>
        <taxon>Spirosomataceae</taxon>
        <taxon>Dyadobacter</taxon>
    </lineage>
</organism>
<gene>
    <name evidence="1" type="ORF">E0F88_27985</name>
</gene>
<proteinExistence type="predicted"/>
<evidence type="ECO:0008006" key="3">
    <source>
        <dbReference type="Google" id="ProtNLM"/>
    </source>
</evidence>
<dbReference type="Proteomes" id="UP000294850">
    <property type="component" value="Unassembled WGS sequence"/>
</dbReference>
<keyword evidence="2" id="KW-1185">Reference proteome</keyword>
<name>A0A4R5DID6_9BACT</name>
<dbReference type="AlphaFoldDB" id="A0A4R5DID6"/>
<accession>A0A4R5DID6</accession>
<protein>
    <recommendedName>
        <fullName evidence="3">Chondroitin AC lyase</fullName>
    </recommendedName>
</protein>